<dbReference type="InterPro" id="IPR011042">
    <property type="entry name" value="6-blade_b-propeller_TolB-like"/>
</dbReference>
<organism evidence="1 2">
    <name type="scientific">Eiseniibacteriota bacterium</name>
    <dbReference type="NCBI Taxonomy" id="2212470"/>
    <lineage>
        <taxon>Bacteria</taxon>
        <taxon>Candidatus Eiseniibacteriota</taxon>
    </lineage>
</organism>
<comment type="caution">
    <text evidence="1">The sequence shown here is derived from an EMBL/GenBank/DDBJ whole genome shotgun (WGS) entry which is preliminary data.</text>
</comment>
<dbReference type="SUPFAM" id="SSF101898">
    <property type="entry name" value="NHL repeat"/>
    <property type="match status" value="1"/>
</dbReference>
<name>A0A849SVL0_UNCEI</name>
<evidence type="ECO:0008006" key="3">
    <source>
        <dbReference type="Google" id="ProtNLM"/>
    </source>
</evidence>
<gene>
    <name evidence="1" type="ORF">HOP12_14745</name>
</gene>
<dbReference type="Proteomes" id="UP000580839">
    <property type="component" value="Unassembled WGS sequence"/>
</dbReference>
<evidence type="ECO:0000313" key="1">
    <source>
        <dbReference type="EMBL" id="NOT35400.1"/>
    </source>
</evidence>
<dbReference type="Gene3D" id="2.120.10.30">
    <property type="entry name" value="TolB, C-terminal domain"/>
    <property type="match status" value="1"/>
</dbReference>
<accession>A0A849SVL0</accession>
<evidence type="ECO:0000313" key="2">
    <source>
        <dbReference type="Proteomes" id="UP000580839"/>
    </source>
</evidence>
<proteinExistence type="predicted"/>
<sequence length="391" mass="42180">MRALVLPRLAAIVAVAALTGCGSQFELPTEARTGRTIPPDGSYQMLATWTGMDGIQDILLTQGSGSQLFLLFNTGGAGTTPRGSVREYSRTTGLAVDQPFPGLFNPVALCVGNNGRSVGNNAVFVLDQGDTCLARLNPATQSCDTTGRWGQRITQLQYFWRVSEHDLFGAAQGGFTDTTMSFVQGITADDRGGVYISGLAVILLPTTDPRLLERTFEFRVHRYVRGLRSDGTSDPSVLPLGSWHRDTEFEIRQGTGVGSVVEPRGIHWSGTAGPALFVADLGNFRAEKVRDGTTPLGTDRYYHTTDFFGAPALTEPVDVTAEPTGFFFVADAGGQVLRYEDATRSYVQRVDVEPNAYGLPLVRPVAVGADGDLAYVADRGAGQVIRYRRRS</sequence>
<dbReference type="PROSITE" id="PS51257">
    <property type="entry name" value="PROKAR_LIPOPROTEIN"/>
    <property type="match status" value="1"/>
</dbReference>
<dbReference type="AlphaFoldDB" id="A0A849SVL0"/>
<protein>
    <recommendedName>
        <fullName evidence="3">6-bladed beta-propeller</fullName>
    </recommendedName>
</protein>
<reference evidence="1 2" key="1">
    <citation type="submission" date="2020-04" db="EMBL/GenBank/DDBJ databases">
        <title>Metagenomic profiling of ammonia- and methane-oxidizing microorganisms in a Dutch drinking water treatment plant.</title>
        <authorList>
            <person name="Poghosyan L."/>
            <person name="Leucker S."/>
        </authorList>
    </citation>
    <scope>NUCLEOTIDE SEQUENCE [LARGE SCALE GENOMIC DNA]</scope>
    <source>
        <strain evidence="1">S-RSF-IL-03</strain>
    </source>
</reference>
<dbReference type="EMBL" id="JABFRW010000194">
    <property type="protein sequence ID" value="NOT35400.1"/>
    <property type="molecule type" value="Genomic_DNA"/>
</dbReference>